<accession>A0AAV4LC39</accession>
<organism evidence="1 2">
    <name type="scientific">Collibacillus ludicampi</name>
    <dbReference type="NCBI Taxonomy" id="2771369"/>
    <lineage>
        <taxon>Bacteria</taxon>
        <taxon>Bacillati</taxon>
        <taxon>Bacillota</taxon>
        <taxon>Bacilli</taxon>
        <taxon>Bacillales</taxon>
        <taxon>Alicyclobacillaceae</taxon>
        <taxon>Collibacillus</taxon>
    </lineage>
</organism>
<sequence>MHSLLVLYLTDEMRAYPVSLLVGNVKNDAVECILEFTSYSSLIFLRLRRLGFSKVA</sequence>
<evidence type="ECO:0000313" key="1">
    <source>
        <dbReference type="EMBL" id="GIM45229.1"/>
    </source>
</evidence>
<comment type="caution">
    <text evidence="1">The sequence shown here is derived from an EMBL/GenBank/DDBJ whole genome shotgun (WGS) entry which is preliminary data.</text>
</comment>
<keyword evidence="2" id="KW-1185">Reference proteome</keyword>
<name>A0AAV4LC39_9BACL</name>
<proteinExistence type="predicted"/>
<dbReference type="EMBL" id="BOQE01000001">
    <property type="protein sequence ID" value="GIM45229.1"/>
    <property type="molecule type" value="Genomic_DNA"/>
</dbReference>
<protein>
    <submittedName>
        <fullName evidence="1">Uncharacterized protein</fullName>
    </submittedName>
</protein>
<dbReference type="Proteomes" id="UP001057291">
    <property type="component" value="Unassembled WGS sequence"/>
</dbReference>
<gene>
    <name evidence="1" type="ORF">DNHGIG_07780</name>
</gene>
<dbReference type="AlphaFoldDB" id="A0AAV4LC39"/>
<evidence type="ECO:0000313" key="2">
    <source>
        <dbReference type="Proteomes" id="UP001057291"/>
    </source>
</evidence>
<reference evidence="1" key="1">
    <citation type="journal article" date="2023" name="Int. J. Syst. Evol. Microbiol.">
        <title>Collibacillus ludicampi gen. nov., sp. nov., a new soil bacterium of the family Alicyclobacillaceae.</title>
        <authorList>
            <person name="Jojima T."/>
            <person name="Ioku Y."/>
            <person name="Fukuta Y."/>
            <person name="Shirasaka N."/>
            <person name="Matsumura Y."/>
            <person name="Mori M."/>
        </authorList>
    </citation>
    <scope>NUCLEOTIDE SEQUENCE</scope>
    <source>
        <strain evidence="1">TP075</strain>
    </source>
</reference>